<keyword evidence="2" id="KW-0548">Nucleotidyltransferase</keyword>
<dbReference type="Gene3D" id="3.90.550.10">
    <property type="entry name" value="Spore Coat Polysaccharide Biosynthesis Protein SpsA, Chain A"/>
    <property type="match status" value="1"/>
</dbReference>
<evidence type="ECO:0000256" key="2">
    <source>
        <dbReference type="ARBA" id="ARBA00022695"/>
    </source>
</evidence>
<dbReference type="GO" id="GO:0016779">
    <property type="term" value="F:nucleotidyltransferase activity"/>
    <property type="evidence" value="ECO:0007669"/>
    <property type="project" value="UniProtKB-KW"/>
</dbReference>
<dbReference type="PANTHER" id="PTHR43584">
    <property type="entry name" value="NUCLEOTIDYL TRANSFERASE"/>
    <property type="match status" value="1"/>
</dbReference>
<dbReference type="InterPro" id="IPR029044">
    <property type="entry name" value="Nucleotide-diphossugar_trans"/>
</dbReference>
<proteinExistence type="predicted"/>
<evidence type="ECO:0000256" key="1">
    <source>
        <dbReference type="ARBA" id="ARBA00022679"/>
    </source>
</evidence>
<dbReference type="Pfam" id="PF00483">
    <property type="entry name" value="NTP_transferase"/>
    <property type="match status" value="1"/>
</dbReference>
<dbReference type="Proteomes" id="UP000030012">
    <property type="component" value="Unassembled WGS sequence"/>
</dbReference>
<sequence>MKTAVILAAGLGTRLYSVTNNEIPKGLLKVKDVTLIDRSIRILLKNDIKKIIIVTGHLNNYYDDLKKKYSEVVTVKNENYASTGSMASLAVASKIIENNNFLLLESDIIYESKAIEYLQLTDKKDCILLSGKTNSGDEVYVEVKNNSIHKMSKDKHSLKNIYGELVGISKISKDLLTKMIVQYKKSTNEQYHYEYAIEDSAKKYLVNYKKIEDLVWGEIDDAKHLKRINHLIVPKLIEKGEI</sequence>
<dbReference type="SUPFAM" id="SSF53448">
    <property type="entry name" value="Nucleotide-diphospho-sugar transferases"/>
    <property type="match status" value="1"/>
</dbReference>
<name>A0A0A0HUE2_CLONO</name>
<protein>
    <submittedName>
        <fullName evidence="4">Nucleotidyl transferase</fullName>
    </submittedName>
</protein>
<dbReference type="CDD" id="cd02523">
    <property type="entry name" value="PC_cytidylyltransferase"/>
    <property type="match status" value="1"/>
</dbReference>
<organism evidence="4 5">
    <name type="scientific">Clostridium novyi A str. 4552</name>
    <dbReference type="NCBI Taxonomy" id="1444289"/>
    <lineage>
        <taxon>Bacteria</taxon>
        <taxon>Bacillati</taxon>
        <taxon>Bacillota</taxon>
        <taxon>Clostridia</taxon>
        <taxon>Eubacteriales</taxon>
        <taxon>Clostridiaceae</taxon>
        <taxon>Clostridium</taxon>
    </lineage>
</organism>
<gene>
    <name evidence="4" type="ORF">Z968_13140</name>
</gene>
<evidence type="ECO:0000313" key="5">
    <source>
        <dbReference type="Proteomes" id="UP000030012"/>
    </source>
</evidence>
<keyword evidence="1 4" id="KW-0808">Transferase</keyword>
<evidence type="ECO:0000259" key="3">
    <source>
        <dbReference type="Pfam" id="PF00483"/>
    </source>
</evidence>
<dbReference type="InterPro" id="IPR050065">
    <property type="entry name" value="GlmU-like"/>
</dbReference>
<accession>A0A0A0HUE2</accession>
<dbReference type="EMBL" id="JENJ01000118">
    <property type="protein sequence ID" value="KGM92779.1"/>
    <property type="molecule type" value="Genomic_DNA"/>
</dbReference>
<dbReference type="AlphaFoldDB" id="A0A0A0HUE2"/>
<comment type="caution">
    <text evidence="4">The sequence shown here is derived from an EMBL/GenBank/DDBJ whole genome shotgun (WGS) entry which is preliminary data.</text>
</comment>
<reference evidence="4 5" key="1">
    <citation type="submission" date="2014-01" db="EMBL/GenBank/DDBJ databases">
        <title>Plasmidome dynamics in the species complex Clostridium novyi sensu lato converts strains of independent lineages into distinctly different pathogens.</title>
        <authorList>
            <person name="Skarin H."/>
            <person name="Segerman B."/>
        </authorList>
    </citation>
    <scope>NUCLEOTIDE SEQUENCE [LARGE SCALE GENOMIC DNA]</scope>
    <source>
        <strain evidence="4 5">4552</strain>
    </source>
</reference>
<feature type="domain" description="Nucleotidyl transferase" evidence="3">
    <location>
        <begin position="4"/>
        <end position="125"/>
    </location>
</feature>
<dbReference type="InterPro" id="IPR005835">
    <property type="entry name" value="NTP_transferase_dom"/>
</dbReference>
<evidence type="ECO:0000313" key="4">
    <source>
        <dbReference type="EMBL" id="KGM92779.1"/>
    </source>
</evidence>
<dbReference type="PANTHER" id="PTHR43584:SF5">
    <property type="entry name" value="PROTEIN LICC"/>
    <property type="match status" value="1"/>
</dbReference>